<dbReference type="Gene3D" id="1.25.40.10">
    <property type="entry name" value="Tetratricopeptide repeat domain"/>
    <property type="match status" value="3"/>
</dbReference>
<dbReference type="Gene3D" id="3.40.50.300">
    <property type="entry name" value="P-loop containing nucleotide triphosphate hydrolases"/>
    <property type="match status" value="1"/>
</dbReference>
<dbReference type="GeneID" id="63686158"/>
<dbReference type="EMBL" id="JH795861">
    <property type="protein sequence ID" value="EJU02676.1"/>
    <property type="molecule type" value="Genomic_DNA"/>
</dbReference>
<protein>
    <submittedName>
        <fullName evidence="1">TPR-like protein</fullName>
    </submittedName>
</protein>
<dbReference type="RefSeq" id="XP_040629570.1">
    <property type="nucleotide sequence ID" value="XM_040771096.1"/>
</dbReference>
<evidence type="ECO:0000313" key="2">
    <source>
        <dbReference type="Proteomes" id="UP000030653"/>
    </source>
</evidence>
<sequence>MNTEPNTSSPRRSNGRFRAKVDAAKEGIQDALEKLAGISDVLEHQNKRCEQLVQKAALVQTRILERVSTAPATDEAATRLRADLSKAVNDIHALITKRDGKRTLTRYQELVEPEIHMLEEALDSLLAKFSVITVVHVSERVDRLEQQRDGALVYQVPVDLPLLVMPPKPVVFNGRDELVESIVQGLCEAGNCHIPILGPGGIGKTAVAAAVINDGRIVTKYGANRIFLSCEGVPTCDGIVSMLAVNLRLHHDTDARRAVFAYLTSLSRVLFVIDNAETALDSEDRANVENWMGTIAGEAHISLMITMRGSSPPTTVRWRNVFRDPLLPLTLSASRATWLAHGASEDAELDTLLNMLDGLPIAIMLMATLDRVAKPAELIDRYESEKTSLMSNGGTTRLTSLEISIRLSLNSHTMVNSPGAADLLSILCLLPDGMLVAAMTKALPSLSKHGSVLVKTGLAIREKERIRCLAPIREFILKSGKLPSAPLADLRLFFMNMTKRVDDLGGEGSRDAIGCLSAEFSNILFLLRHFWIERSGDAIDDTWRATLTNSTFNISDFSTFARLGDCSDLLGLAFKQLEIEEDAENTTRCIQLRGYALEARNQYDEALRRYDEAKERYQTSGNFYRVAQCTQSIGDIFCMQSKYDEATAVLEEARVELSATGSRLGVAQCTRSIGDILRMQSKYDEAAAVLQDARTEFLSIGSRFGAAQCTQSIGDTFYMQDRYDQAAVVLEEARVEFRAVGFRLGAAQCTRSIGNIFQMQSKYDEAATVLTEARVEFRAIGNRLGAAQCTRSLGDIFRMLDKYDEAIAVLEEARMEFRAIGSRLGAAQCTQRLGDTFRMQSKYEEALTVLEEVRVEFRAIGSRLGVAQCSRNIGEIFVAQSRYDEAVTVLEEARLEFRAIGDRVGAAQCTQSIGDTFYMQDRYDQAAAVFEEARVEFRAIGSRLGAAQCTRSLGDIFLMLDKYDEAARVFAEAQLEFRAIGERLGVAQCTQSIGDIFLMLDKYDEAAPVFAEAQLEFCAIGERLGVAQCTQSIGKMFGVQSKYDEATAVLEEARLQFRAIGNRLGAAQCTQTIGEIFRMQGQYQEALARIEEARVQFQAIGQLRSVDECVSSTREVQAEQARLAGHKRQQDTGILRSRERSDGVARLWRRLRHGTPPT</sequence>
<dbReference type="SUPFAM" id="SSF48452">
    <property type="entry name" value="TPR-like"/>
    <property type="match status" value="4"/>
</dbReference>
<dbReference type="Pfam" id="PF13424">
    <property type="entry name" value="TPR_12"/>
    <property type="match status" value="3"/>
</dbReference>
<dbReference type="InterPro" id="IPR011990">
    <property type="entry name" value="TPR-like_helical_dom_sf"/>
</dbReference>
<keyword evidence="2" id="KW-1185">Reference proteome</keyword>
<gene>
    <name evidence="1" type="ORF">DACRYDRAFT_15326</name>
</gene>
<dbReference type="OrthoDB" id="431454at2759"/>
<dbReference type="SMART" id="SM00028">
    <property type="entry name" value="TPR"/>
    <property type="match status" value="11"/>
</dbReference>
<name>M5FXF9_DACPD</name>
<dbReference type="OMA" id="MQSKYDE"/>
<dbReference type="PANTHER" id="PTHR10098:SF108">
    <property type="entry name" value="TETRATRICOPEPTIDE REPEAT PROTEIN 28"/>
    <property type="match status" value="1"/>
</dbReference>
<dbReference type="InterPro" id="IPR019734">
    <property type="entry name" value="TPR_rpt"/>
</dbReference>
<dbReference type="PANTHER" id="PTHR10098">
    <property type="entry name" value="RAPSYN-RELATED"/>
    <property type="match status" value="1"/>
</dbReference>
<proteinExistence type="predicted"/>
<dbReference type="AlphaFoldDB" id="M5FXF9"/>
<dbReference type="InterPro" id="IPR027417">
    <property type="entry name" value="P-loop_NTPase"/>
</dbReference>
<reference evidence="1 2" key="1">
    <citation type="journal article" date="2012" name="Science">
        <title>The Paleozoic origin of enzymatic lignin decomposition reconstructed from 31 fungal genomes.</title>
        <authorList>
            <person name="Floudas D."/>
            <person name="Binder M."/>
            <person name="Riley R."/>
            <person name="Barry K."/>
            <person name="Blanchette R.A."/>
            <person name="Henrissat B."/>
            <person name="Martinez A.T."/>
            <person name="Otillar R."/>
            <person name="Spatafora J.W."/>
            <person name="Yadav J.S."/>
            <person name="Aerts A."/>
            <person name="Benoit I."/>
            <person name="Boyd A."/>
            <person name="Carlson A."/>
            <person name="Copeland A."/>
            <person name="Coutinho P.M."/>
            <person name="de Vries R.P."/>
            <person name="Ferreira P."/>
            <person name="Findley K."/>
            <person name="Foster B."/>
            <person name="Gaskell J."/>
            <person name="Glotzer D."/>
            <person name="Gorecki P."/>
            <person name="Heitman J."/>
            <person name="Hesse C."/>
            <person name="Hori C."/>
            <person name="Igarashi K."/>
            <person name="Jurgens J.A."/>
            <person name="Kallen N."/>
            <person name="Kersten P."/>
            <person name="Kohler A."/>
            <person name="Kuees U."/>
            <person name="Kumar T.K.A."/>
            <person name="Kuo A."/>
            <person name="LaButti K."/>
            <person name="Larrondo L.F."/>
            <person name="Lindquist E."/>
            <person name="Ling A."/>
            <person name="Lombard V."/>
            <person name="Lucas S."/>
            <person name="Lundell T."/>
            <person name="Martin R."/>
            <person name="McLaughlin D.J."/>
            <person name="Morgenstern I."/>
            <person name="Morin E."/>
            <person name="Murat C."/>
            <person name="Nagy L.G."/>
            <person name="Nolan M."/>
            <person name="Ohm R.A."/>
            <person name="Patyshakuliyeva A."/>
            <person name="Rokas A."/>
            <person name="Ruiz-Duenas F.J."/>
            <person name="Sabat G."/>
            <person name="Salamov A."/>
            <person name="Samejima M."/>
            <person name="Schmutz J."/>
            <person name="Slot J.C."/>
            <person name="St John F."/>
            <person name="Stenlid J."/>
            <person name="Sun H."/>
            <person name="Sun S."/>
            <person name="Syed K."/>
            <person name="Tsang A."/>
            <person name="Wiebenga A."/>
            <person name="Young D."/>
            <person name="Pisabarro A."/>
            <person name="Eastwood D.C."/>
            <person name="Martin F."/>
            <person name="Cullen D."/>
            <person name="Grigoriev I.V."/>
            <person name="Hibbett D.S."/>
        </authorList>
    </citation>
    <scope>NUCLEOTIDE SEQUENCE [LARGE SCALE GENOMIC DNA]</scope>
    <source>
        <strain evidence="1 2">DJM-731 SS1</strain>
    </source>
</reference>
<dbReference type="STRING" id="1858805.M5FXF9"/>
<dbReference type="SUPFAM" id="SSF52540">
    <property type="entry name" value="P-loop containing nucleoside triphosphate hydrolases"/>
    <property type="match status" value="1"/>
</dbReference>
<evidence type="ECO:0000313" key="1">
    <source>
        <dbReference type="EMBL" id="EJU02676.1"/>
    </source>
</evidence>
<dbReference type="HOGENOM" id="CLU_006580_0_0_1"/>
<dbReference type="Proteomes" id="UP000030653">
    <property type="component" value="Unassembled WGS sequence"/>
</dbReference>
<organism evidence="1 2">
    <name type="scientific">Dacryopinax primogenitus (strain DJM 731)</name>
    <name type="common">Brown rot fungus</name>
    <dbReference type="NCBI Taxonomy" id="1858805"/>
    <lineage>
        <taxon>Eukaryota</taxon>
        <taxon>Fungi</taxon>
        <taxon>Dikarya</taxon>
        <taxon>Basidiomycota</taxon>
        <taxon>Agaricomycotina</taxon>
        <taxon>Dacrymycetes</taxon>
        <taxon>Dacrymycetales</taxon>
        <taxon>Dacrymycetaceae</taxon>
        <taxon>Dacryopinax</taxon>
    </lineage>
</organism>
<accession>M5FXF9</accession>